<evidence type="ECO:0000256" key="3">
    <source>
        <dbReference type="SAM" id="MobiDB-lite"/>
    </source>
</evidence>
<evidence type="ECO:0000256" key="2">
    <source>
        <dbReference type="ARBA" id="ARBA00023315"/>
    </source>
</evidence>
<evidence type="ECO:0000259" key="4">
    <source>
        <dbReference type="Pfam" id="PF07167"/>
    </source>
</evidence>
<gene>
    <name evidence="6" type="ORF">THICB1_30329</name>
</gene>
<feature type="domain" description="Poly-beta-hydroxybutyrate polymerase N-terminal" evidence="5">
    <location>
        <begin position="112"/>
        <end position="151"/>
    </location>
</feature>
<dbReference type="PANTHER" id="PTHR36837">
    <property type="entry name" value="POLY(3-HYDROXYALKANOATE) POLYMERASE SUBUNIT PHAC"/>
    <property type="match status" value="1"/>
</dbReference>
<keyword evidence="1" id="KW-0808">Transferase</keyword>
<keyword evidence="2" id="KW-0012">Acyltransferase</keyword>
<evidence type="ECO:0000256" key="1">
    <source>
        <dbReference type="ARBA" id="ARBA00022679"/>
    </source>
</evidence>
<organism evidence="6 7">
    <name type="scientific">Thiomonas arsenitoxydans (strain DSM 22701 / CIP 110005 / 3As)</name>
    <dbReference type="NCBI Taxonomy" id="426114"/>
    <lineage>
        <taxon>Bacteria</taxon>
        <taxon>Pseudomonadati</taxon>
        <taxon>Pseudomonadota</taxon>
        <taxon>Betaproteobacteria</taxon>
        <taxon>Burkholderiales</taxon>
        <taxon>Thiomonas</taxon>
    </lineage>
</organism>
<dbReference type="Proteomes" id="UP000078599">
    <property type="component" value="Unassembled WGS sequence"/>
</dbReference>
<proteinExistence type="predicted"/>
<keyword evidence="7" id="KW-1185">Reference proteome</keyword>
<feature type="region of interest" description="Disordered" evidence="3">
    <location>
        <begin position="1"/>
        <end position="54"/>
    </location>
</feature>
<evidence type="ECO:0000313" key="6">
    <source>
        <dbReference type="EMBL" id="CQR34123.1"/>
    </source>
</evidence>
<dbReference type="EMBL" id="CTRI01000023">
    <property type="protein sequence ID" value="CQR34123.1"/>
    <property type="molecule type" value="Genomic_DNA"/>
</dbReference>
<name>A0ABP1Z426_THIA3</name>
<dbReference type="PANTHER" id="PTHR36837:SF5">
    <property type="entry name" value="POLY-3-HYDROXYBUTYRATE SYNTHASE"/>
    <property type="match status" value="1"/>
</dbReference>
<dbReference type="InterPro" id="IPR029058">
    <property type="entry name" value="AB_hydrolase_fold"/>
</dbReference>
<comment type="caution">
    <text evidence="6">The sequence shown here is derived from an EMBL/GenBank/DDBJ whole genome shotgun (WGS) entry which is preliminary data.</text>
</comment>
<dbReference type="Gene3D" id="3.40.50.1820">
    <property type="entry name" value="alpha/beta hydrolase"/>
    <property type="match status" value="1"/>
</dbReference>
<dbReference type="InterPro" id="IPR010941">
    <property type="entry name" value="PhaC_N"/>
</dbReference>
<sequence length="684" mass="75105">MSPPRKPALRSALPSKGQEPLGRPGEFPKSQIPAPSRKPRKLRTTAPATATTPLPVKQAVNKAAESPPVAAANAVADVQAGALGAIAPTSIPLPPADAQALTPPDHEQAMRELIDRALHALTAKATLGLSPAALGLAFADWGMHMAASPGKQASLAAQALEMQGRWLRYAAELGTHALRADRTPCPDCVAPTPNDRRFSAAQWQQFPFNLLAQRFLLREQLVDATAHGVRGVSPHHEQVVAFMARQWMDMLSPSNFFWTNPEVLERTLSSGGANLAQGLRNWLDDAQRMLDKRPPAGVEQFRPGHELAATPGKVVLRNRLMELIQYSPTTPTVLAEPVLIVPAWIMKYYILDLSPHNSLVKFLVDQGHTVFMLSWKNPGADERDLGMDDYLHLGPFAALDAVTSILPGRKVHAAGYCLGGTLLSIAAAALARRGDERLASVSLFAAQTDFTEAGELTLFTDESQISFLEDLMWSQGYLDTTQMAGTFQMLRSSDLIWSRLMRDYLMGERAPMNDLMAWNADATRMPYRMHSEYLRKLYLRNALAEGHYAVDGRPVAVENVTAPWFVVGTETDHVAPWKSVYKIHLLADSEVTFVLTSGGHNAGIVSEPGHPRRHYRWALHPGGRPYIDPAHWVQIAQAEEGSWWPRWEQWLVAKGSAQQVAPPACGSVDYPPLAEAPGEYVLQR</sequence>
<dbReference type="InterPro" id="IPR022211">
    <property type="entry name" value="PHBC_N"/>
</dbReference>
<reference evidence="6 7" key="1">
    <citation type="submission" date="2015-03" db="EMBL/GenBank/DDBJ databases">
        <authorList>
            <person name="Regsiter A."/>
            <person name="william w."/>
        </authorList>
    </citation>
    <scope>NUCLEOTIDE SEQUENCE [LARGE SCALE GENOMIC DNA]</scope>
    <source>
        <strain evidence="6 7">CB1</strain>
    </source>
</reference>
<accession>A0ABP1Z426</accession>
<evidence type="ECO:0000259" key="5">
    <source>
        <dbReference type="Pfam" id="PF12551"/>
    </source>
</evidence>
<protein>
    <submittedName>
        <fullName evidence="6">Poly-beta-hydroxybutyrate polymerase domain protein</fullName>
    </submittedName>
</protein>
<dbReference type="Pfam" id="PF12551">
    <property type="entry name" value="PHBC_N"/>
    <property type="match status" value="1"/>
</dbReference>
<evidence type="ECO:0000313" key="7">
    <source>
        <dbReference type="Proteomes" id="UP000078599"/>
    </source>
</evidence>
<dbReference type="InterPro" id="IPR051321">
    <property type="entry name" value="PHA/PHB_synthase"/>
</dbReference>
<feature type="compositionally biased region" description="Low complexity" evidence="3">
    <location>
        <begin position="44"/>
        <end position="54"/>
    </location>
</feature>
<dbReference type="Pfam" id="PF07167">
    <property type="entry name" value="PhaC_N"/>
    <property type="match status" value="1"/>
</dbReference>
<feature type="domain" description="Poly-beta-hydroxybutyrate polymerase N-terminal" evidence="4">
    <location>
        <begin position="194"/>
        <end position="363"/>
    </location>
</feature>
<dbReference type="SUPFAM" id="SSF53474">
    <property type="entry name" value="alpha/beta-Hydrolases"/>
    <property type="match status" value="1"/>
</dbReference>